<proteinExistence type="predicted"/>
<protein>
    <submittedName>
        <fullName evidence="3">Anti-sigma factor</fullName>
    </submittedName>
</protein>
<feature type="transmembrane region" description="Helical" evidence="1">
    <location>
        <begin position="87"/>
        <end position="110"/>
    </location>
</feature>
<dbReference type="Proteomes" id="UP000619033">
    <property type="component" value="Unassembled WGS sequence"/>
</dbReference>
<keyword evidence="1" id="KW-0812">Transmembrane</keyword>
<dbReference type="AlphaFoldDB" id="A0A8J7SU05"/>
<sequence>MTDPARPDDDDDALAAELALGVLEGEERAAAQTRAARDPAFAARVAAWEAHLAPLADQVAPVPAPNLMPAIEARLFAQDRRERRFRIGALIGAGFASVAMMLLAVAFLWMTPAPAVQVHMQTADAATAYDATFDGFKLTVVRSAGQAAPTGQVHELWIIAPGKDPVSLGLLQDRPLVVGYPTPPAGWTLAVSVEPAGGAPAGKPTGPVVMATEITL</sequence>
<dbReference type="GO" id="GO:0005886">
    <property type="term" value="C:plasma membrane"/>
    <property type="evidence" value="ECO:0007669"/>
    <property type="project" value="InterPro"/>
</dbReference>
<keyword evidence="1" id="KW-1133">Transmembrane helix</keyword>
<accession>A0A8J7SU05</accession>
<dbReference type="InterPro" id="IPR018764">
    <property type="entry name" value="RskA_C"/>
</dbReference>
<reference evidence="3" key="1">
    <citation type="submission" date="2021-01" db="EMBL/GenBank/DDBJ databases">
        <title>Genome seq and assembly of Tabrizicola sp. KVB23.</title>
        <authorList>
            <person name="Chhetri G."/>
        </authorList>
    </citation>
    <scope>NUCLEOTIDE SEQUENCE</scope>
    <source>
        <strain evidence="3">KVB23</strain>
    </source>
</reference>
<dbReference type="InterPro" id="IPR051474">
    <property type="entry name" value="Anti-sigma-K/W_factor"/>
</dbReference>
<keyword evidence="1" id="KW-0472">Membrane</keyword>
<organism evidence="3 4">
    <name type="scientific">Fuscibacter oryzae</name>
    <dbReference type="NCBI Taxonomy" id="2803939"/>
    <lineage>
        <taxon>Bacteria</taxon>
        <taxon>Pseudomonadati</taxon>
        <taxon>Pseudomonadota</taxon>
        <taxon>Alphaproteobacteria</taxon>
        <taxon>Rhodobacterales</taxon>
        <taxon>Paracoccaceae</taxon>
        <taxon>Fuscibacter</taxon>
    </lineage>
</organism>
<evidence type="ECO:0000256" key="1">
    <source>
        <dbReference type="SAM" id="Phobius"/>
    </source>
</evidence>
<dbReference type="RefSeq" id="WP_202659193.1">
    <property type="nucleotide sequence ID" value="NZ_JAESVP010000003.1"/>
</dbReference>
<dbReference type="PANTHER" id="PTHR37461:SF1">
    <property type="entry name" value="ANTI-SIGMA-K FACTOR RSKA"/>
    <property type="match status" value="1"/>
</dbReference>
<gene>
    <name evidence="3" type="ORF">JI744_07890</name>
</gene>
<dbReference type="GO" id="GO:0006417">
    <property type="term" value="P:regulation of translation"/>
    <property type="evidence" value="ECO:0007669"/>
    <property type="project" value="TreeGrafter"/>
</dbReference>
<keyword evidence="4" id="KW-1185">Reference proteome</keyword>
<feature type="domain" description="Anti-sigma K factor RskA C-terminal" evidence="2">
    <location>
        <begin position="98"/>
        <end position="208"/>
    </location>
</feature>
<evidence type="ECO:0000313" key="4">
    <source>
        <dbReference type="Proteomes" id="UP000619033"/>
    </source>
</evidence>
<name>A0A8J7SU05_9RHOB</name>
<evidence type="ECO:0000259" key="2">
    <source>
        <dbReference type="Pfam" id="PF10099"/>
    </source>
</evidence>
<comment type="caution">
    <text evidence="3">The sequence shown here is derived from an EMBL/GenBank/DDBJ whole genome shotgun (WGS) entry which is preliminary data.</text>
</comment>
<dbReference type="GO" id="GO:0016989">
    <property type="term" value="F:sigma factor antagonist activity"/>
    <property type="evidence" value="ECO:0007669"/>
    <property type="project" value="TreeGrafter"/>
</dbReference>
<dbReference type="EMBL" id="JAESVP010000003">
    <property type="protein sequence ID" value="MBL4928022.1"/>
    <property type="molecule type" value="Genomic_DNA"/>
</dbReference>
<dbReference type="PANTHER" id="PTHR37461">
    <property type="entry name" value="ANTI-SIGMA-K FACTOR RSKA"/>
    <property type="match status" value="1"/>
</dbReference>
<dbReference type="Pfam" id="PF10099">
    <property type="entry name" value="RskA_C"/>
    <property type="match status" value="1"/>
</dbReference>
<evidence type="ECO:0000313" key="3">
    <source>
        <dbReference type="EMBL" id="MBL4928022.1"/>
    </source>
</evidence>